<sequence length="60" mass="6222">MAHRHCDVSGGCHSGGVSTTRQPESRTDDRADNRTDDGAGGSTHNHSGTDDGTANASNRQ</sequence>
<dbReference type="Proteomes" id="UP001501265">
    <property type="component" value="Unassembled WGS sequence"/>
</dbReference>
<comment type="caution">
    <text evidence="2">The sequence shown here is derived from an EMBL/GenBank/DDBJ whole genome shotgun (WGS) entry which is preliminary data.</text>
</comment>
<dbReference type="EMBL" id="BAABIG010000082">
    <property type="protein sequence ID" value="GAA4820956.1"/>
    <property type="molecule type" value="Genomic_DNA"/>
</dbReference>
<protein>
    <submittedName>
        <fullName evidence="2">Uncharacterized protein</fullName>
    </submittedName>
</protein>
<feature type="compositionally biased region" description="Polar residues" evidence="1">
    <location>
        <begin position="42"/>
        <end position="60"/>
    </location>
</feature>
<feature type="compositionally biased region" description="Basic and acidic residues" evidence="1">
    <location>
        <begin position="23"/>
        <end position="37"/>
    </location>
</feature>
<reference evidence="3" key="1">
    <citation type="journal article" date="2019" name="Int. J. Syst. Evol. Microbiol.">
        <title>The Global Catalogue of Microorganisms (GCM) 10K type strain sequencing project: providing services to taxonomists for standard genome sequencing and annotation.</title>
        <authorList>
            <consortium name="The Broad Institute Genomics Platform"/>
            <consortium name="The Broad Institute Genome Sequencing Center for Infectious Disease"/>
            <person name="Wu L."/>
            <person name="Ma J."/>
        </authorList>
    </citation>
    <scope>NUCLEOTIDE SEQUENCE [LARGE SCALE GENOMIC DNA]</scope>
    <source>
        <strain evidence="3">JCM 18081</strain>
    </source>
</reference>
<organism evidence="2 3">
    <name type="scientific">Streptomyces ziwulingensis</name>
    <dbReference type="NCBI Taxonomy" id="1045501"/>
    <lineage>
        <taxon>Bacteria</taxon>
        <taxon>Bacillati</taxon>
        <taxon>Actinomycetota</taxon>
        <taxon>Actinomycetes</taxon>
        <taxon>Kitasatosporales</taxon>
        <taxon>Streptomycetaceae</taxon>
        <taxon>Streptomyces</taxon>
    </lineage>
</organism>
<evidence type="ECO:0000313" key="3">
    <source>
        <dbReference type="Proteomes" id="UP001501265"/>
    </source>
</evidence>
<accession>A0ABP9CWD5</accession>
<evidence type="ECO:0000256" key="1">
    <source>
        <dbReference type="SAM" id="MobiDB-lite"/>
    </source>
</evidence>
<proteinExistence type="predicted"/>
<gene>
    <name evidence="2" type="ORF">GCM10023220_62580</name>
</gene>
<feature type="region of interest" description="Disordered" evidence="1">
    <location>
        <begin position="1"/>
        <end position="60"/>
    </location>
</feature>
<name>A0ABP9CWD5_9ACTN</name>
<evidence type="ECO:0000313" key="2">
    <source>
        <dbReference type="EMBL" id="GAA4820956.1"/>
    </source>
</evidence>
<keyword evidence="3" id="KW-1185">Reference proteome</keyword>